<dbReference type="OrthoDB" id="10264154at2759"/>
<organism evidence="1">
    <name type="scientific">Tetraodon nigroviridis</name>
    <name type="common">Spotted green pufferfish</name>
    <name type="synonym">Chelonodon nigroviridis</name>
    <dbReference type="NCBI Taxonomy" id="99883"/>
    <lineage>
        <taxon>Eukaryota</taxon>
        <taxon>Metazoa</taxon>
        <taxon>Chordata</taxon>
        <taxon>Craniata</taxon>
        <taxon>Vertebrata</taxon>
        <taxon>Euteleostomi</taxon>
        <taxon>Actinopterygii</taxon>
        <taxon>Neopterygii</taxon>
        <taxon>Teleostei</taxon>
        <taxon>Neoteleostei</taxon>
        <taxon>Acanthomorphata</taxon>
        <taxon>Eupercaria</taxon>
        <taxon>Tetraodontiformes</taxon>
        <taxon>Tetradontoidea</taxon>
        <taxon>Tetraodontidae</taxon>
        <taxon>Tetraodon</taxon>
    </lineage>
</organism>
<sequence length="330" mass="35490">MCDDQNATLQCGSGQVIEIDDSFYGRKTIHYCRSKLTTSPASSQEDCSWIDVTESITGLQLLLTKLAAVFDNVTITVRWLLHPFEGNLTCTLNAGDGHTIDPYSPVKGTTPHNITLSVNVMEKLGPGCNNLTITASNRITGHSVSTSLELCVLEPVEGLRASIVTDGDDCPDSTDLIIGVSLEKGAPVELLFSLTGATDTLSETRDMFNSSSEKYKFSSPLEGNHLRCSTAAELREQMLTKMNTVLLGSPSNTTDQVEVTARAVAGLTQRPEELTAAAQMMSFETNPYSWKEGNITGTVGSVSLTRMNGTAIAVHNLPEEIEVGFAFGEV</sequence>
<protein>
    <submittedName>
        <fullName evidence="1">Chromosome 5 SCAF14581, whole genome shotgun sequence</fullName>
    </submittedName>
</protein>
<accession>Q4SIB2</accession>
<gene>
    <name evidence="1" type="ORF">GSTENG00017764001</name>
</gene>
<proteinExistence type="predicted"/>
<dbReference type="InterPro" id="IPR043159">
    <property type="entry name" value="Lectin_gal-bd_sf"/>
</dbReference>
<reference evidence="1" key="1">
    <citation type="journal article" date="2004" name="Nature">
        <title>Genome duplication in the teleost fish Tetraodon nigroviridis reveals the early vertebrate proto-karyotype.</title>
        <authorList>
            <person name="Jaillon O."/>
            <person name="Aury J.-M."/>
            <person name="Brunet F."/>
            <person name="Petit J.-L."/>
            <person name="Stange-Thomann N."/>
            <person name="Mauceli E."/>
            <person name="Bouneau L."/>
            <person name="Fischer C."/>
            <person name="Ozouf-Costaz C."/>
            <person name="Bernot A."/>
            <person name="Nicaud S."/>
            <person name="Jaffe D."/>
            <person name="Fisher S."/>
            <person name="Lutfalla G."/>
            <person name="Dossat C."/>
            <person name="Segurens B."/>
            <person name="Dasilva C."/>
            <person name="Salanoubat M."/>
            <person name="Levy M."/>
            <person name="Boudet N."/>
            <person name="Castellano S."/>
            <person name="Anthouard V."/>
            <person name="Jubin C."/>
            <person name="Castelli V."/>
            <person name="Katinka M."/>
            <person name="Vacherie B."/>
            <person name="Biemont C."/>
            <person name="Skalli Z."/>
            <person name="Cattolico L."/>
            <person name="Poulain J."/>
            <person name="De Berardinis V."/>
            <person name="Cruaud C."/>
            <person name="Duprat S."/>
            <person name="Brottier P."/>
            <person name="Coutanceau J.-P."/>
            <person name="Gouzy J."/>
            <person name="Parra G."/>
            <person name="Lardier G."/>
            <person name="Chapple C."/>
            <person name="McKernan K.J."/>
            <person name="McEwan P."/>
            <person name="Bosak S."/>
            <person name="Kellis M."/>
            <person name="Volff J.-N."/>
            <person name="Guigo R."/>
            <person name="Zody M.C."/>
            <person name="Mesirov J."/>
            <person name="Lindblad-Toh K."/>
            <person name="Birren B."/>
            <person name="Nusbaum C."/>
            <person name="Kahn D."/>
            <person name="Robinson-Rechavi M."/>
            <person name="Laudet V."/>
            <person name="Schachter V."/>
            <person name="Quetier F."/>
            <person name="Saurin W."/>
            <person name="Scarpelli C."/>
            <person name="Wincker P."/>
            <person name="Lander E.S."/>
            <person name="Weissenbach J."/>
            <person name="Roest Crollius H."/>
        </authorList>
    </citation>
    <scope>NUCLEOTIDE SEQUENCE [LARGE SCALE GENOMIC DNA]</scope>
</reference>
<dbReference type="KEGG" id="tng:GSTEN00017764G001"/>
<name>Q4SIB2_TETNG</name>
<dbReference type="AlphaFoldDB" id="Q4SIB2"/>
<reference evidence="1" key="2">
    <citation type="submission" date="2004-02" db="EMBL/GenBank/DDBJ databases">
        <authorList>
            <consortium name="Genoscope"/>
            <consortium name="Whitehead Institute Centre for Genome Research"/>
        </authorList>
    </citation>
    <scope>NUCLEOTIDE SEQUENCE</scope>
</reference>
<dbReference type="Gene3D" id="2.60.120.740">
    <property type="match status" value="1"/>
</dbReference>
<evidence type="ECO:0000313" key="1">
    <source>
        <dbReference type="EMBL" id="CAF99620.1"/>
    </source>
</evidence>
<dbReference type="EMBL" id="CAAE01014581">
    <property type="protein sequence ID" value="CAF99620.1"/>
    <property type="molecule type" value="Genomic_DNA"/>
</dbReference>